<organism evidence="3 4">
    <name type="scientific">Extremus antarcticus</name>
    <dbReference type="NCBI Taxonomy" id="702011"/>
    <lineage>
        <taxon>Eukaryota</taxon>
        <taxon>Fungi</taxon>
        <taxon>Dikarya</taxon>
        <taxon>Ascomycota</taxon>
        <taxon>Pezizomycotina</taxon>
        <taxon>Dothideomycetes</taxon>
        <taxon>Dothideomycetidae</taxon>
        <taxon>Mycosphaerellales</taxon>
        <taxon>Extremaceae</taxon>
        <taxon>Extremus</taxon>
    </lineage>
</organism>
<sequence length="306" mass="34905">MPFGARMSAKTGRCGKSDSSYGKNDILEESAASRLQLRLHDFSSRQAANLPPRTFTVFHDTSSLDGYNTPQPDTSRTKYQQSNMAASYLSALTSWFGNMTKHTIEAVLLLITPSSPVTDQSVCLDITHFLFQMTNPYVPGMWYCYMWQNNRIKSKGEKQTWLRRNWTLFNGLALLSLLVIAAVLCIWFEEWKCVRITLAVPSAVRWDWIEEAGTWAMICLEAALVVGMMREIFWPPKARVEEIVDAEEKRCLATEAGHFCRICAPWDHGPEAEDGGRAERKRKRHHTDRYAVWHGMSGMLRMVDVG</sequence>
<keyword evidence="2" id="KW-1133">Transmembrane helix</keyword>
<feature type="region of interest" description="Disordered" evidence="1">
    <location>
        <begin position="1"/>
        <end position="23"/>
    </location>
</feature>
<keyword evidence="2" id="KW-0812">Transmembrane</keyword>
<keyword evidence="2" id="KW-0472">Membrane</keyword>
<dbReference type="AlphaFoldDB" id="A0AAJ0DH88"/>
<comment type="caution">
    <text evidence="3">The sequence shown here is derived from an EMBL/GenBank/DDBJ whole genome shotgun (WGS) entry which is preliminary data.</text>
</comment>
<proteinExistence type="predicted"/>
<keyword evidence="4" id="KW-1185">Reference proteome</keyword>
<dbReference type="Proteomes" id="UP001271007">
    <property type="component" value="Unassembled WGS sequence"/>
</dbReference>
<reference evidence="3" key="1">
    <citation type="submission" date="2023-04" db="EMBL/GenBank/DDBJ databases">
        <title>Black Yeasts Isolated from many extreme environments.</title>
        <authorList>
            <person name="Coleine C."/>
            <person name="Stajich J.E."/>
            <person name="Selbmann L."/>
        </authorList>
    </citation>
    <scope>NUCLEOTIDE SEQUENCE</scope>
    <source>
        <strain evidence="3">CCFEE 5312</strain>
    </source>
</reference>
<evidence type="ECO:0000313" key="4">
    <source>
        <dbReference type="Proteomes" id="UP001271007"/>
    </source>
</evidence>
<evidence type="ECO:0000313" key="3">
    <source>
        <dbReference type="EMBL" id="KAK3053827.1"/>
    </source>
</evidence>
<evidence type="ECO:0000256" key="2">
    <source>
        <dbReference type="SAM" id="Phobius"/>
    </source>
</evidence>
<dbReference type="EMBL" id="JAWDJX010000014">
    <property type="protein sequence ID" value="KAK3053827.1"/>
    <property type="molecule type" value="Genomic_DNA"/>
</dbReference>
<name>A0AAJ0DH88_9PEZI</name>
<feature type="transmembrane region" description="Helical" evidence="2">
    <location>
        <begin position="168"/>
        <end position="188"/>
    </location>
</feature>
<protein>
    <submittedName>
        <fullName evidence="3">Uncharacterized protein</fullName>
    </submittedName>
</protein>
<accession>A0AAJ0DH88</accession>
<gene>
    <name evidence="3" type="ORF">LTR09_005107</name>
</gene>
<evidence type="ECO:0000256" key="1">
    <source>
        <dbReference type="SAM" id="MobiDB-lite"/>
    </source>
</evidence>